<dbReference type="InterPro" id="IPR014729">
    <property type="entry name" value="Rossmann-like_a/b/a_fold"/>
</dbReference>
<evidence type="ECO:0000313" key="17">
    <source>
        <dbReference type="Proteomes" id="UP000324176"/>
    </source>
</evidence>
<dbReference type="CDD" id="cd00807">
    <property type="entry name" value="GlnRS_core"/>
    <property type="match status" value="1"/>
</dbReference>
<feature type="domain" description="Glutamyl/glutaminyl-tRNA synthetase class Ib anti-codon binding" evidence="12">
    <location>
        <begin position="342"/>
        <end position="442"/>
    </location>
</feature>
<dbReference type="Pfam" id="PF03950">
    <property type="entry name" value="tRNA-synt_1c_C"/>
    <property type="match status" value="1"/>
</dbReference>
<dbReference type="Gene3D" id="2.40.240.10">
    <property type="entry name" value="Ribosomal Protein L25, Chain P"/>
    <property type="match status" value="2"/>
</dbReference>
<dbReference type="Pfam" id="PF20974">
    <property type="entry name" value="tRNA-synt_1c_C2"/>
    <property type="match status" value="1"/>
</dbReference>
<dbReference type="EMBL" id="VNHT01000048">
    <property type="protein sequence ID" value="TYP81925.1"/>
    <property type="molecule type" value="Genomic_DNA"/>
</dbReference>
<feature type="domain" description="Glutamyl/glutaminyl-tRNA synthetase class Ib catalytic" evidence="11">
    <location>
        <begin position="28"/>
        <end position="339"/>
    </location>
</feature>
<evidence type="ECO:0000256" key="4">
    <source>
        <dbReference type="ARBA" id="ARBA00022741"/>
    </source>
</evidence>
<keyword evidence="6 9" id="KW-0648">Protein biosynthesis</keyword>
<feature type="domain" description="tRNA synthetases class I (E and Q) anti-codon binding" evidence="13">
    <location>
        <begin position="461"/>
        <end position="533"/>
    </location>
</feature>
<reference evidence="14 16" key="2">
    <citation type="journal article" date="2016" name="Genome Announc.">
        <title>Genome Sequence of Nitrosomonas communis Strain Nm2, a Mesophilic Ammonia-Oxidizing Bacterium Isolated from Mediterranean Soil.</title>
        <authorList>
            <person name="Kozlowski J.A."/>
            <person name="Kits K.D."/>
            <person name="Stein L.Y."/>
        </authorList>
    </citation>
    <scope>NUCLEOTIDE SEQUENCE [LARGE SCALE GENOMIC DNA]</scope>
    <source>
        <strain evidence="14 16">Nm2</strain>
    </source>
</reference>
<dbReference type="NCBIfam" id="TIGR00440">
    <property type="entry name" value="glnS"/>
    <property type="match status" value="1"/>
</dbReference>
<dbReference type="GO" id="GO:0006425">
    <property type="term" value="P:glutaminyl-tRNA aminoacylation"/>
    <property type="evidence" value="ECO:0007669"/>
    <property type="project" value="UniProtKB-UniRule"/>
</dbReference>
<evidence type="ECO:0000256" key="6">
    <source>
        <dbReference type="ARBA" id="ARBA00022917"/>
    </source>
</evidence>
<dbReference type="PANTHER" id="PTHR43097">
    <property type="entry name" value="GLUTAMINE-TRNA LIGASE"/>
    <property type="match status" value="1"/>
</dbReference>
<evidence type="ECO:0000256" key="5">
    <source>
        <dbReference type="ARBA" id="ARBA00022840"/>
    </source>
</evidence>
<keyword evidence="3 9" id="KW-0436">Ligase</keyword>
<dbReference type="GO" id="GO:0004819">
    <property type="term" value="F:glutamine-tRNA ligase activity"/>
    <property type="evidence" value="ECO:0007669"/>
    <property type="project" value="UniProtKB-UniRule"/>
</dbReference>
<protein>
    <recommendedName>
        <fullName evidence="9">Glutamine--tRNA ligase</fullName>
        <ecNumber evidence="9">6.1.1.18</ecNumber>
    </recommendedName>
    <alternativeName>
        <fullName evidence="9">Glutaminyl-tRNA synthetase</fullName>
        <shortName evidence="9">GlnRS</shortName>
    </alternativeName>
</protein>
<evidence type="ECO:0000256" key="8">
    <source>
        <dbReference type="ARBA" id="ARBA00048270"/>
    </source>
</evidence>
<evidence type="ECO:0000256" key="2">
    <source>
        <dbReference type="ARBA" id="ARBA00022490"/>
    </source>
</evidence>
<keyword evidence="16" id="KW-1185">Reference proteome</keyword>
<dbReference type="NCBIfam" id="NF011291">
    <property type="entry name" value="PRK14703.1"/>
    <property type="match status" value="1"/>
</dbReference>
<dbReference type="GO" id="GO:0006424">
    <property type="term" value="P:glutamyl-tRNA aminoacylation"/>
    <property type="evidence" value="ECO:0007669"/>
    <property type="project" value="UniProtKB-UniRule"/>
</dbReference>
<feature type="binding site" evidence="9">
    <location>
        <begin position="271"/>
        <end position="273"/>
    </location>
    <ligand>
        <name>ATP</name>
        <dbReference type="ChEBI" id="CHEBI:30616"/>
    </ligand>
</feature>
<gene>
    <name evidence="9" type="primary">glnS</name>
    <name evidence="14" type="ORF">AAW31_15960</name>
    <name evidence="15" type="ORF">BCL69_10482</name>
</gene>
<keyword evidence="2 9" id="KW-0963">Cytoplasm</keyword>
<keyword evidence="5 9" id="KW-0067">ATP-binding</keyword>
<organism evidence="14 16">
    <name type="scientific">Nitrosomonas communis</name>
    <dbReference type="NCBI Taxonomy" id="44574"/>
    <lineage>
        <taxon>Bacteria</taxon>
        <taxon>Pseudomonadati</taxon>
        <taxon>Pseudomonadota</taxon>
        <taxon>Betaproteobacteria</taxon>
        <taxon>Nitrosomonadales</taxon>
        <taxon>Nitrosomonadaceae</taxon>
        <taxon>Nitrosomonas</taxon>
    </lineage>
</organism>
<dbReference type="Proteomes" id="UP000034156">
    <property type="component" value="Chromosome"/>
</dbReference>
<evidence type="ECO:0000256" key="3">
    <source>
        <dbReference type="ARBA" id="ARBA00022598"/>
    </source>
</evidence>
<dbReference type="OrthoDB" id="9801560at2"/>
<dbReference type="Pfam" id="PF00749">
    <property type="entry name" value="tRNA-synt_1c"/>
    <property type="match status" value="1"/>
</dbReference>
<dbReference type="InterPro" id="IPR000924">
    <property type="entry name" value="Glu/Gln-tRNA-synth"/>
</dbReference>
<dbReference type="SUPFAM" id="SSF52374">
    <property type="entry name" value="Nucleotidylyl transferase"/>
    <property type="match status" value="1"/>
</dbReference>
<feature type="short sequence motif" description="'HIGH' region" evidence="9">
    <location>
        <begin position="34"/>
        <end position="44"/>
    </location>
</feature>
<evidence type="ECO:0000256" key="10">
    <source>
        <dbReference type="RuleBase" id="RU363037"/>
    </source>
</evidence>
<evidence type="ECO:0000256" key="7">
    <source>
        <dbReference type="ARBA" id="ARBA00023146"/>
    </source>
</evidence>
<dbReference type="InterPro" id="IPR022861">
    <property type="entry name" value="Gln_tRNA_ligase_bac"/>
</dbReference>
<evidence type="ECO:0000313" key="14">
    <source>
        <dbReference type="EMBL" id="AKH38959.1"/>
    </source>
</evidence>
<dbReference type="KEGG" id="nco:AAW31_15960"/>
<dbReference type="EC" id="6.1.1.18" evidence="9"/>
<dbReference type="EMBL" id="CP011451">
    <property type="protein sequence ID" value="AKH38959.1"/>
    <property type="molecule type" value="Genomic_DNA"/>
</dbReference>
<dbReference type="RefSeq" id="WP_046850993.1">
    <property type="nucleotide sequence ID" value="NZ_CBDIPD010000080.1"/>
</dbReference>
<comment type="subunit">
    <text evidence="9">Monomer.</text>
</comment>
<evidence type="ECO:0000256" key="1">
    <source>
        <dbReference type="ARBA" id="ARBA00005594"/>
    </source>
</evidence>
<feature type="binding site" evidence="9">
    <location>
        <position position="67"/>
    </location>
    <ligand>
        <name>L-glutamine</name>
        <dbReference type="ChEBI" id="CHEBI:58359"/>
    </ligand>
</feature>
<dbReference type="Proteomes" id="UP000324176">
    <property type="component" value="Unassembled WGS sequence"/>
</dbReference>
<dbReference type="FunFam" id="3.40.50.620:FF:000037">
    <property type="entry name" value="Glutamine--tRNA ligase cytoplasmic"/>
    <property type="match status" value="1"/>
</dbReference>
<comment type="caution">
    <text evidence="9">Lacks conserved residue(s) required for the propagation of feature annotation.</text>
</comment>
<reference evidence="16" key="1">
    <citation type="submission" date="2015-05" db="EMBL/GenBank/DDBJ databases">
        <title>Draft genome of Nitrosomonas communis strain Nm2.</title>
        <authorList>
            <person name="Kozlowski J.A."/>
            <person name="Kits K.D."/>
            <person name="Stein L.Y."/>
        </authorList>
    </citation>
    <scope>NUCLEOTIDE SEQUENCE [LARGE SCALE GENOMIC DNA]</scope>
    <source>
        <strain evidence="16">Nm2</strain>
    </source>
</reference>
<feature type="binding site" evidence="9">
    <location>
        <begin position="41"/>
        <end position="47"/>
    </location>
    <ligand>
        <name>ATP</name>
        <dbReference type="ChEBI" id="CHEBI:30616"/>
    </ligand>
</feature>
<name>A0A0F7KJ68_9PROT</name>
<sequence>MNTLTISSNFIRNIIDEDNRSGKWNGRVETRFPPEPNGYLHIGHAKSICLNFGLARDYGGVCHLRFDDTNPEKEAQEYVDAICDSVRWLGFDWGEHIYYASDYFEKLYEFAEYLITKGQAYVDSQSAEEIRQLRGSLIQPGQNSPYRDRPAAESLDLFRRMRAGEFPDGTHVLRAKIDMTSPNINMRDPVIYRIRHIHHQRTGDKWCIYPMYDFTHCISDALEHITHSLCTLEFEDHRPLYDWVLDQLVEQVPCHPQQIEFARLNLTYCVMSKRKLIELVEGHFVEGWDDPRMNTLAGLRRRGYTPASIRLFTERIGISKADSWIDMTVLEDCLREDLNEHALRRIGILKPLKLIIDNFPEDQEEACYAPNHPQKPEWGKRMLPLTKTVYIEQDDFMEIPSKGYFRLSPGAEVRLRYAYLIKCVSVVKNDQGMIEEIHCVYDPATKSGTAGADIRKVKGNIHWLSARHAQPAETRVYDRLFNHPYPDTGDKDFKSYLNPHSKQTITALVEPSLLDAQTEQCFQFERHGYFVADRMETQPGKPVFNRAVTLRDTWGKMAQEQAPITAKGRSK</sequence>
<dbReference type="InterPro" id="IPR049437">
    <property type="entry name" value="tRNA-synt_1c_C2"/>
</dbReference>
<dbReference type="InterPro" id="IPR011035">
    <property type="entry name" value="Ribosomal_bL25/Gln-tRNA_synth"/>
</dbReference>
<feature type="binding site" evidence="9">
    <location>
        <position position="231"/>
    </location>
    <ligand>
        <name>ATP</name>
        <dbReference type="ChEBI" id="CHEBI:30616"/>
    </ligand>
</feature>
<evidence type="ECO:0000313" key="16">
    <source>
        <dbReference type="Proteomes" id="UP000034156"/>
    </source>
</evidence>
<evidence type="ECO:0000256" key="9">
    <source>
        <dbReference type="HAMAP-Rule" id="MF_00126"/>
    </source>
</evidence>
<feature type="binding site" evidence="9">
    <location>
        <begin position="35"/>
        <end position="37"/>
    </location>
    <ligand>
        <name>ATP</name>
        <dbReference type="ChEBI" id="CHEBI:30616"/>
    </ligand>
</feature>
<keyword evidence="4 9" id="KW-0547">Nucleotide-binding</keyword>
<evidence type="ECO:0000259" key="11">
    <source>
        <dbReference type="Pfam" id="PF00749"/>
    </source>
</evidence>
<dbReference type="GO" id="GO:0005829">
    <property type="term" value="C:cytosol"/>
    <property type="evidence" value="ECO:0007669"/>
    <property type="project" value="TreeGrafter"/>
</dbReference>
<reference evidence="15 17" key="3">
    <citation type="submission" date="2019-07" db="EMBL/GenBank/DDBJ databases">
        <title>Active sludge and wastewater microbial communities from Klosterneuburg, Austria.</title>
        <authorList>
            <person name="Wagner M."/>
        </authorList>
    </citation>
    <scope>NUCLEOTIDE SEQUENCE [LARGE SCALE GENOMIC DNA]</scope>
    <source>
        <strain evidence="15 17">Nm2</strain>
    </source>
</reference>
<dbReference type="PROSITE" id="PS00178">
    <property type="entry name" value="AA_TRNA_LIGASE_I"/>
    <property type="match status" value="1"/>
</dbReference>
<accession>A0A0F7KJ68</accession>
<comment type="catalytic activity">
    <reaction evidence="8 9">
        <text>tRNA(Gln) + L-glutamine + ATP = L-glutaminyl-tRNA(Gln) + AMP + diphosphate</text>
        <dbReference type="Rhea" id="RHEA:20121"/>
        <dbReference type="Rhea" id="RHEA-COMP:9662"/>
        <dbReference type="Rhea" id="RHEA-COMP:9681"/>
        <dbReference type="ChEBI" id="CHEBI:30616"/>
        <dbReference type="ChEBI" id="CHEBI:33019"/>
        <dbReference type="ChEBI" id="CHEBI:58359"/>
        <dbReference type="ChEBI" id="CHEBI:78442"/>
        <dbReference type="ChEBI" id="CHEBI:78521"/>
        <dbReference type="ChEBI" id="CHEBI:456215"/>
        <dbReference type="EC" id="6.1.1.18"/>
    </reaction>
</comment>
<dbReference type="InterPro" id="IPR020058">
    <property type="entry name" value="Glu/Gln-tRNA-synth_Ib_cat-dom"/>
</dbReference>
<dbReference type="InterPro" id="IPR050132">
    <property type="entry name" value="Gln/Glu-tRNA_Ligase"/>
</dbReference>
<comment type="similarity">
    <text evidence="1 9 10">Belongs to the class-I aminoacyl-tRNA synthetase family.</text>
</comment>
<dbReference type="PANTHER" id="PTHR43097:SF5">
    <property type="entry name" value="GLUTAMATE--TRNA LIGASE"/>
    <property type="match status" value="1"/>
</dbReference>
<dbReference type="PRINTS" id="PR00987">
    <property type="entry name" value="TRNASYNTHGLU"/>
</dbReference>
<dbReference type="InterPro" id="IPR020059">
    <property type="entry name" value="Glu/Gln-tRNA-synth_Ib_codon-bd"/>
</dbReference>
<keyword evidence="7 9" id="KW-0030">Aminoacyl-tRNA synthetase</keyword>
<evidence type="ECO:0000259" key="13">
    <source>
        <dbReference type="Pfam" id="PF20974"/>
    </source>
</evidence>
<evidence type="ECO:0000259" key="12">
    <source>
        <dbReference type="Pfam" id="PF03950"/>
    </source>
</evidence>
<comment type="subcellular location">
    <subcellularLocation>
        <location evidence="9">Cytoplasm</location>
    </subcellularLocation>
</comment>
<dbReference type="GO" id="GO:0005524">
    <property type="term" value="F:ATP binding"/>
    <property type="evidence" value="ECO:0007669"/>
    <property type="project" value="UniProtKB-UniRule"/>
</dbReference>
<dbReference type="FunFam" id="2.40.240.10:FF:000007">
    <property type="entry name" value="Glutamine--tRNA ligase"/>
    <property type="match status" value="1"/>
</dbReference>
<dbReference type="HAMAP" id="MF_00126">
    <property type="entry name" value="Gln_tRNA_synth"/>
    <property type="match status" value="1"/>
</dbReference>
<dbReference type="PATRIC" id="fig|44574.3.peg.3857"/>
<dbReference type="InterPro" id="IPR004514">
    <property type="entry name" value="Gln-tRNA-synth"/>
</dbReference>
<feature type="short sequence motif" description="'KMSKS' region" evidence="9">
    <location>
        <begin position="270"/>
        <end position="274"/>
    </location>
</feature>
<proteinExistence type="inferred from homology"/>
<dbReference type="InterPro" id="IPR001412">
    <property type="entry name" value="aa-tRNA-synth_I_CS"/>
</dbReference>
<evidence type="ECO:0000313" key="15">
    <source>
        <dbReference type="EMBL" id="TYP81925.1"/>
    </source>
</evidence>
<dbReference type="InterPro" id="IPR020056">
    <property type="entry name" value="Rbsml_bL25/Gln-tRNA_synth_N"/>
</dbReference>
<dbReference type="AlphaFoldDB" id="A0A0F7KJ68"/>
<feature type="binding site" evidence="9">
    <location>
        <position position="212"/>
    </location>
    <ligand>
        <name>L-glutamine</name>
        <dbReference type="ChEBI" id="CHEBI:58359"/>
    </ligand>
</feature>
<dbReference type="SUPFAM" id="SSF50715">
    <property type="entry name" value="Ribosomal protein L25-like"/>
    <property type="match status" value="1"/>
</dbReference>
<feature type="binding site" evidence="9">
    <location>
        <begin position="263"/>
        <end position="264"/>
    </location>
    <ligand>
        <name>ATP</name>
        <dbReference type="ChEBI" id="CHEBI:30616"/>
    </ligand>
</feature>
<dbReference type="Gene3D" id="3.40.50.620">
    <property type="entry name" value="HUPs"/>
    <property type="match status" value="1"/>
</dbReference>